<dbReference type="Proteomes" id="UP000288012">
    <property type="component" value="Unassembled WGS sequence"/>
</dbReference>
<dbReference type="GO" id="GO:0003677">
    <property type="term" value="F:DNA binding"/>
    <property type="evidence" value="ECO:0007669"/>
    <property type="project" value="UniProtKB-UniRule"/>
</dbReference>
<organism evidence="7 8">
    <name type="scientific">Legionella septentrionalis</name>
    <dbReference type="NCBI Taxonomy" id="2498109"/>
    <lineage>
        <taxon>Bacteria</taxon>
        <taxon>Pseudomonadati</taxon>
        <taxon>Pseudomonadota</taxon>
        <taxon>Gammaproteobacteria</taxon>
        <taxon>Legionellales</taxon>
        <taxon>Legionellaceae</taxon>
        <taxon>Legionella</taxon>
    </lineage>
</organism>
<name>A0A3S0X0H8_9GAMM</name>
<evidence type="ECO:0000256" key="6">
    <source>
        <dbReference type="RuleBase" id="RU365089"/>
    </source>
</evidence>
<dbReference type="PANTHER" id="PTHR33217:SF5">
    <property type="entry name" value="MUTATOR FAMILY TRANSPOSASE"/>
    <property type="match status" value="1"/>
</dbReference>
<keyword evidence="6" id="KW-0814">Transposable element</keyword>
<comment type="caution">
    <text evidence="7">The sequence shown here is derived from an EMBL/GenBank/DDBJ whole genome shotgun (WGS) entry which is preliminary data.</text>
</comment>
<comment type="similarity">
    <text evidence="2 6">Belongs to the transposase mutator family.</text>
</comment>
<keyword evidence="4 6" id="KW-0238">DNA-binding</keyword>
<protein>
    <recommendedName>
        <fullName evidence="6">Mutator family transposase</fullName>
    </recommendedName>
</protein>
<evidence type="ECO:0000256" key="5">
    <source>
        <dbReference type="ARBA" id="ARBA00023172"/>
    </source>
</evidence>
<dbReference type="InterPro" id="IPR001207">
    <property type="entry name" value="Transposase_mutator"/>
</dbReference>
<proteinExistence type="inferred from homology"/>
<keyword evidence="3 6" id="KW-0815">Transposition</keyword>
<dbReference type="GO" id="GO:0006313">
    <property type="term" value="P:DNA transposition"/>
    <property type="evidence" value="ECO:0007669"/>
    <property type="project" value="UniProtKB-UniRule"/>
</dbReference>
<keyword evidence="8" id="KW-1185">Reference proteome</keyword>
<evidence type="ECO:0000313" key="8">
    <source>
        <dbReference type="Proteomes" id="UP000288012"/>
    </source>
</evidence>
<evidence type="ECO:0000256" key="3">
    <source>
        <dbReference type="ARBA" id="ARBA00022578"/>
    </source>
</evidence>
<reference evidence="7 8" key="1">
    <citation type="submission" date="2018-12" db="EMBL/GenBank/DDBJ databases">
        <title>Legionella sp,whole genome shotgun sequence.</title>
        <authorList>
            <person name="Wu H."/>
        </authorList>
    </citation>
    <scope>NUCLEOTIDE SEQUENCE [LARGE SCALE GENOMIC DNA]</scope>
    <source>
        <strain evidence="8">km714</strain>
    </source>
</reference>
<comment type="function">
    <text evidence="1 6">Required for the transposition of the insertion element.</text>
</comment>
<dbReference type="EMBL" id="RZGR01000013">
    <property type="protein sequence ID" value="RUQ88384.1"/>
    <property type="molecule type" value="Genomic_DNA"/>
</dbReference>
<evidence type="ECO:0000256" key="4">
    <source>
        <dbReference type="ARBA" id="ARBA00023125"/>
    </source>
</evidence>
<dbReference type="RefSeq" id="WP_127111250.1">
    <property type="nucleotide sequence ID" value="NZ_RZGR01000013.1"/>
</dbReference>
<dbReference type="PANTHER" id="PTHR33217">
    <property type="entry name" value="TRANSPOSASE FOR INSERTION SEQUENCE ELEMENT IS1081"/>
    <property type="match status" value="1"/>
</dbReference>
<dbReference type="AlphaFoldDB" id="A0A3S0X0H8"/>
<dbReference type="Pfam" id="PF00872">
    <property type="entry name" value="Transposase_mut"/>
    <property type="match status" value="1"/>
</dbReference>
<accession>A0A3S0X0H8</accession>
<sequence>MVLNREALEAFAREAARTLKTEKDLNDFSQLLTKITIEAALTAELDEHLGYEKHVKSSTSNSRNGYSKKILRTEDGQFKLSTPRGIFTLPPLCQ</sequence>
<gene>
    <name evidence="7" type="ORF">EKM59_05580</name>
</gene>
<evidence type="ECO:0000256" key="1">
    <source>
        <dbReference type="ARBA" id="ARBA00002190"/>
    </source>
</evidence>
<evidence type="ECO:0000256" key="2">
    <source>
        <dbReference type="ARBA" id="ARBA00010961"/>
    </source>
</evidence>
<dbReference type="GO" id="GO:0004803">
    <property type="term" value="F:transposase activity"/>
    <property type="evidence" value="ECO:0007669"/>
    <property type="project" value="UniProtKB-UniRule"/>
</dbReference>
<evidence type="ECO:0000313" key="7">
    <source>
        <dbReference type="EMBL" id="RUQ88384.1"/>
    </source>
</evidence>
<keyword evidence="5 6" id="KW-0233">DNA recombination</keyword>